<dbReference type="GO" id="GO:0007165">
    <property type="term" value="P:signal transduction"/>
    <property type="evidence" value="ECO:0007669"/>
    <property type="project" value="InterPro"/>
</dbReference>
<dbReference type="AlphaFoldDB" id="A0A2N9IXH9"/>
<reference evidence="5" key="1">
    <citation type="submission" date="2018-02" db="EMBL/GenBank/DDBJ databases">
        <authorList>
            <person name="Cohen D.B."/>
            <person name="Kent A.D."/>
        </authorList>
    </citation>
    <scope>NUCLEOTIDE SEQUENCE</scope>
</reference>
<dbReference type="GO" id="GO:0043531">
    <property type="term" value="F:ADP binding"/>
    <property type="evidence" value="ECO:0007669"/>
    <property type="project" value="InterPro"/>
</dbReference>
<dbReference type="PANTHER" id="PTHR11017:SF271">
    <property type="entry name" value="DISEASE RESISTANCE PROTEIN (TIR-NBS-LRR CLASS) FAMILY"/>
    <property type="match status" value="1"/>
</dbReference>
<evidence type="ECO:0000259" key="4">
    <source>
        <dbReference type="PROSITE" id="PS50104"/>
    </source>
</evidence>
<sequence length="937" mass="106542">MSSSWNYEVFLSFRGEDTRKKFTDHLYKALDQAGIYTFRDEDELARGKEISTELLNAIQESRISIVVFSKGYASSRWCLDELVQIMHCKNTIGHTVYPLFYDVDPSDVRKQTGTFAEAFARHEERFTAEMERVNKWRAALTEAANLSGWDLQSVANGFVGIYGMGGIGKTTLAKAVYNQISDGFEGSCCLLNIKEISEQPNGLVDLQERLLSDILKWKNLKIGNVDRGINLIKERFRHKRIFVVLDDVDDLKQVYSLAGNSEWFGLGSRVIVTTRDEHLLTGLGVNGKYKVEELNFEESLQLFSWHAFKMAHPIEDYLDLSIGVVNYVGGLPLALEVLGSYLLGRSIIEWKSAMEKLQKIPHHQIQKILRISFDSLDDDTVKNIFLDIACFFIGMEKEYASKILCGCGFFPDIGINILIQRSLLTINDINELRMHDMIRDMGREIVREKSPSDPGKRSRLWFHEDVLNVLNKHMDALKLLSKELRWLCWHKCPLKFLPQNFHLENLVVLDMQHSNVKQVWKKMKVILNKLKVLNLSDSKYLTKSPNFLYVPHLEILILEGCASLVEVHESIGHLEKLVLLNLEGCKNMRNLPSSISNLKSLKILNLSGCLKLDELPEELGNMTALSELLADKTAIKKLPSSFGLLRNLKTVSLSGCKGQSSKSWMSRFSSWISPKGSNAINLLPSSVSGLCYLTRLVLSDCNLSEGGIPIDLGRLGEFGNLHHPFTWKGATIWQMTLGRVFFRVMGVLPVYPLVVRFQIGSAFRKLDLRYPFMFLHIQLVKSKGCLYGLHIQAKEESDMMIIGAPYAIIKNKTKGHQDTFVPTFYATHVTCEDNSCVWRIPLKRYQFVMESGDEIESIIVGEEIKVKKCGIHLLVNEPDVLVEYGSMVQHVDFDTTSAKDGKMVCDKRVRDDNEAGPSTPNEEKFPKRLRIEFEAQE</sequence>
<dbReference type="Gene3D" id="1.10.8.430">
    <property type="entry name" value="Helical domain of apoptotic protease-activating factors"/>
    <property type="match status" value="1"/>
</dbReference>
<dbReference type="Pfam" id="PF23598">
    <property type="entry name" value="LRR_14"/>
    <property type="match status" value="1"/>
</dbReference>
<dbReference type="Gene3D" id="3.40.50.10140">
    <property type="entry name" value="Toll/interleukin-1 receptor homology (TIR) domain"/>
    <property type="match status" value="1"/>
</dbReference>
<dbReference type="PRINTS" id="PR00364">
    <property type="entry name" value="DISEASERSIST"/>
</dbReference>
<dbReference type="InterPro" id="IPR055414">
    <property type="entry name" value="LRR_R13L4/SHOC2-like"/>
</dbReference>
<dbReference type="InterPro" id="IPR035897">
    <property type="entry name" value="Toll_tir_struct_dom_sf"/>
</dbReference>
<keyword evidence="3" id="KW-0520">NAD</keyword>
<accession>A0A2N9IXH9</accession>
<dbReference type="InterPro" id="IPR032675">
    <property type="entry name" value="LRR_dom_sf"/>
</dbReference>
<dbReference type="Gene3D" id="3.80.10.10">
    <property type="entry name" value="Ribonuclease Inhibitor"/>
    <property type="match status" value="1"/>
</dbReference>
<evidence type="ECO:0000313" key="5">
    <source>
        <dbReference type="EMBL" id="SPD28761.1"/>
    </source>
</evidence>
<dbReference type="EMBL" id="OIVN01006244">
    <property type="protein sequence ID" value="SPD28761.1"/>
    <property type="molecule type" value="Genomic_DNA"/>
</dbReference>
<evidence type="ECO:0000256" key="3">
    <source>
        <dbReference type="ARBA" id="ARBA00023027"/>
    </source>
</evidence>
<dbReference type="SUPFAM" id="SSF52058">
    <property type="entry name" value="L domain-like"/>
    <property type="match status" value="1"/>
</dbReference>
<dbReference type="PANTHER" id="PTHR11017">
    <property type="entry name" value="LEUCINE-RICH REPEAT-CONTAINING PROTEIN"/>
    <property type="match status" value="1"/>
</dbReference>
<evidence type="ECO:0000256" key="2">
    <source>
        <dbReference type="ARBA" id="ARBA00022821"/>
    </source>
</evidence>
<dbReference type="GO" id="GO:0051707">
    <property type="term" value="P:response to other organism"/>
    <property type="evidence" value="ECO:0007669"/>
    <property type="project" value="UniProtKB-ARBA"/>
</dbReference>
<dbReference type="FunFam" id="3.40.50.10140:FF:000007">
    <property type="entry name" value="Disease resistance protein (TIR-NBS-LRR class)"/>
    <property type="match status" value="1"/>
</dbReference>
<dbReference type="SMART" id="SM00382">
    <property type="entry name" value="AAA"/>
    <property type="match status" value="1"/>
</dbReference>
<dbReference type="InterPro" id="IPR044974">
    <property type="entry name" value="Disease_R_plants"/>
</dbReference>
<dbReference type="PROSITE" id="PS50104">
    <property type="entry name" value="TIR"/>
    <property type="match status" value="1"/>
</dbReference>
<proteinExistence type="predicted"/>
<feature type="domain" description="TIR" evidence="4">
    <location>
        <begin position="5"/>
        <end position="180"/>
    </location>
</feature>
<dbReference type="InterPro" id="IPR000157">
    <property type="entry name" value="TIR_dom"/>
</dbReference>
<dbReference type="InterPro" id="IPR042197">
    <property type="entry name" value="Apaf_helical"/>
</dbReference>
<dbReference type="SUPFAM" id="SSF52200">
    <property type="entry name" value="Toll/Interleukin receptor TIR domain"/>
    <property type="match status" value="1"/>
</dbReference>
<dbReference type="Pfam" id="PF23282">
    <property type="entry name" value="WHD_ROQ1"/>
    <property type="match status" value="1"/>
</dbReference>
<gene>
    <name evidence="5" type="ORF">FSB_LOCUS56643</name>
</gene>
<dbReference type="SUPFAM" id="SSF52540">
    <property type="entry name" value="P-loop containing nucleoside triphosphate hydrolases"/>
    <property type="match status" value="1"/>
</dbReference>
<dbReference type="SMART" id="SM00255">
    <property type="entry name" value="TIR"/>
    <property type="match status" value="1"/>
</dbReference>
<evidence type="ECO:0000256" key="1">
    <source>
        <dbReference type="ARBA" id="ARBA00022737"/>
    </source>
</evidence>
<dbReference type="Pfam" id="PF01582">
    <property type="entry name" value="TIR"/>
    <property type="match status" value="1"/>
</dbReference>
<dbReference type="GO" id="GO:0006952">
    <property type="term" value="P:defense response"/>
    <property type="evidence" value="ECO:0007669"/>
    <property type="project" value="UniProtKB-KW"/>
</dbReference>
<dbReference type="InterPro" id="IPR058192">
    <property type="entry name" value="WHD_ROQ1-like"/>
</dbReference>
<dbReference type="InterPro" id="IPR003593">
    <property type="entry name" value="AAA+_ATPase"/>
</dbReference>
<keyword evidence="1" id="KW-0677">Repeat</keyword>
<protein>
    <recommendedName>
        <fullName evidence="4">TIR domain-containing protein</fullName>
    </recommendedName>
</protein>
<keyword evidence="2" id="KW-0611">Plant defense</keyword>
<dbReference type="InterPro" id="IPR027417">
    <property type="entry name" value="P-loop_NTPase"/>
</dbReference>
<organism evidence="5">
    <name type="scientific">Fagus sylvatica</name>
    <name type="common">Beechnut</name>
    <dbReference type="NCBI Taxonomy" id="28930"/>
    <lineage>
        <taxon>Eukaryota</taxon>
        <taxon>Viridiplantae</taxon>
        <taxon>Streptophyta</taxon>
        <taxon>Embryophyta</taxon>
        <taxon>Tracheophyta</taxon>
        <taxon>Spermatophyta</taxon>
        <taxon>Magnoliopsida</taxon>
        <taxon>eudicotyledons</taxon>
        <taxon>Gunneridae</taxon>
        <taxon>Pentapetalae</taxon>
        <taxon>rosids</taxon>
        <taxon>fabids</taxon>
        <taxon>Fagales</taxon>
        <taxon>Fagaceae</taxon>
        <taxon>Fagus</taxon>
    </lineage>
</organism>
<name>A0A2N9IXH9_FAGSY</name>